<feature type="compositionally biased region" description="Basic residues" evidence="1">
    <location>
        <begin position="78"/>
        <end position="100"/>
    </location>
</feature>
<organism evidence="2 3">
    <name type="scientific">Oryza sativa subsp. indica</name>
    <name type="common">Rice</name>
    <dbReference type="NCBI Taxonomy" id="39946"/>
    <lineage>
        <taxon>Eukaryota</taxon>
        <taxon>Viridiplantae</taxon>
        <taxon>Streptophyta</taxon>
        <taxon>Embryophyta</taxon>
        <taxon>Tracheophyta</taxon>
        <taxon>Spermatophyta</taxon>
        <taxon>Magnoliopsida</taxon>
        <taxon>Liliopsida</taxon>
        <taxon>Poales</taxon>
        <taxon>Poaceae</taxon>
        <taxon>BOP clade</taxon>
        <taxon>Oryzoideae</taxon>
        <taxon>Oryzeae</taxon>
        <taxon>Oryzinae</taxon>
        <taxon>Oryza</taxon>
        <taxon>Oryza sativa</taxon>
    </lineage>
</organism>
<feature type="compositionally biased region" description="Basic and acidic residues" evidence="1">
    <location>
        <begin position="103"/>
        <end position="118"/>
    </location>
</feature>
<name>A2WQE1_ORYSI</name>
<dbReference type="HOGENOM" id="CLU_2076965_0_0_1"/>
<evidence type="ECO:0000313" key="2">
    <source>
        <dbReference type="EMBL" id="EAY74187.1"/>
    </source>
</evidence>
<gene>
    <name evidence="2" type="ORF">OsI_02069</name>
</gene>
<evidence type="ECO:0000256" key="1">
    <source>
        <dbReference type="SAM" id="MobiDB-lite"/>
    </source>
</evidence>
<dbReference type="AlphaFoldDB" id="A2WQE1"/>
<feature type="region of interest" description="Disordered" evidence="1">
    <location>
        <begin position="24"/>
        <end position="118"/>
    </location>
</feature>
<sequence length="118" mass="13028">MAVELGRGGLEEREVEAVLRCGGEACGGPEDEEVSTNSPPAAPPTAKVGGPGSRQRYEEHPSVDILAEEPASTSCRLQRGRAKETRRQRRRRRRRRRVGRGGRGGDKPEREWGLDLAR</sequence>
<reference evidence="2 3" key="1">
    <citation type="journal article" date="2005" name="PLoS Biol.">
        <title>The genomes of Oryza sativa: a history of duplications.</title>
        <authorList>
            <person name="Yu J."/>
            <person name="Wang J."/>
            <person name="Lin W."/>
            <person name="Li S."/>
            <person name="Li H."/>
            <person name="Zhou J."/>
            <person name="Ni P."/>
            <person name="Dong W."/>
            <person name="Hu S."/>
            <person name="Zeng C."/>
            <person name="Zhang J."/>
            <person name="Zhang Y."/>
            <person name="Li R."/>
            <person name="Xu Z."/>
            <person name="Li S."/>
            <person name="Li X."/>
            <person name="Zheng H."/>
            <person name="Cong L."/>
            <person name="Lin L."/>
            <person name="Yin J."/>
            <person name="Geng J."/>
            <person name="Li G."/>
            <person name="Shi J."/>
            <person name="Liu J."/>
            <person name="Lv H."/>
            <person name="Li J."/>
            <person name="Wang J."/>
            <person name="Deng Y."/>
            <person name="Ran L."/>
            <person name="Shi X."/>
            <person name="Wang X."/>
            <person name="Wu Q."/>
            <person name="Li C."/>
            <person name="Ren X."/>
            <person name="Wang J."/>
            <person name="Wang X."/>
            <person name="Li D."/>
            <person name="Liu D."/>
            <person name="Zhang X."/>
            <person name="Ji Z."/>
            <person name="Zhao W."/>
            <person name="Sun Y."/>
            <person name="Zhang Z."/>
            <person name="Bao J."/>
            <person name="Han Y."/>
            <person name="Dong L."/>
            <person name="Ji J."/>
            <person name="Chen P."/>
            <person name="Wu S."/>
            <person name="Liu J."/>
            <person name="Xiao Y."/>
            <person name="Bu D."/>
            <person name="Tan J."/>
            <person name="Yang L."/>
            <person name="Ye C."/>
            <person name="Zhang J."/>
            <person name="Xu J."/>
            <person name="Zhou Y."/>
            <person name="Yu Y."/>
            <person name="Zhang B."/>
            <person name="Zhuang S."/>
            <person name="Wei H."/>
            <person name="Liu B."/>
            <person name="Lei M."/>
            <person name="Yu H."/>
            <person name="Li Y."/>
            <person name="Xu H."/>
            <person name="Wei S."/>
            <person name="He X."/>
            <person name="Fang L."/>
            <person name="Zhang Z."/>
            <person name="Zhang Y."/>
            <person name="Huang X."/>
            <person name="Su Z."/>
            <person name="Tong W."/>
            <person name="Li J."/>
            <person name="Tong Z."/>
            <person name="Li S."/>
            <person name="Ye J."/>
            <person name="Wang L."/>
            <person name="Fang L."/>
            <person name="Lei T."/>
            <person name="Chen C."/>
            <person name="Chen H."/>
            <person name="Xu Z."/>
            <person name="Li H."/>
            <person name="Huang H."/>
            <person name="Zhang F."/>
            <person name="Xu H."/>
            <person name="Li N."/>
            <person name="Zhao C."/>
            <person name="Li S."/>
            <person name="Dong L."/>
            <person name="Huang Y."/>
            <person name="Li L."/>
            <person name="Xi Y."/>
            <person name="Qi Q."/>
            <person name="Li W."/>
            <person name="Zhang B."/>
            <person name="Hu W."/>
            <person name="Zhang Y."/>
            <person name="Tian X."/>
            <person name="Jiao Y."/>
            <person name="Liang X."/>
            <person name="Jin J."/>
            <person name="Gao L."/>
            <person name="Zheng W."/>
            <person name="Hao B."/>
            <person name="Liu S."/>
            <person name="Wang W."/>
            <person name="Yuan L."/>
            <person name="Cao M."/>
            <person name="McDermott J."/>
            <person name="Samudrala R."/>
            <person name="Wang J."/>
            <person name="Wong G.K."/>
            <person name="Yang H."/>
        </authorList>
    </citation>
    <scope>NUCLEOTIDE SEQUENCE [LARGE SCALE GENOMIC DNA]</scope>
    <source>
        <strain evidence="3">cv. 93-11</strain>
    </source>
</reference>
<keyword evidence="3" id="KW-1185">Reference proteome</keyword>
<dbReference type="EMBL" id="CM000126">
    <property type="protein sequence ID" value="EAY74187.1"/>
    <property type="molecule type" value="Genomic_DNA"/>
</dbReference>
<accession>A2WQE1</accession>
<dbReference type="Proteomes" id="UP000007015">
    <property type="component" value="Chromosome 1"/>
</dbReference>
<dbReference type="Gramene" id="BGIOSGA001579-TA">
    <property type="protein sequence ID" value="BGIOSGA001579-PA"/>
    <property type="gene ID" value="BGIOSGA001579"/>
</dbReference>
<evidence type="ECO:0000313" key="3">
    <source>
        <dbReference type="Proteomes" id="UP000007015"/>
    </source>
</evidence>
<protein>
    <submittedName>
        <fullName evidence="2">Uncharacterized protein</fullName>
    </submittedName>
</protein>
<proteinExistence type="predicted"/>